<feature type="region of interest" description="Disordered" evidence="1">
    <location>
        <begin position="156"/>
        <end position="178"/>
    </location>
</feature>
<name>A0A816BWK3_9BILA</name>
<organism evidence="2 3">
    <name type="scientific">Rotaria magnacalcarata</name>
    <dbReference type="NCBI Taxonomy" id="392030"/>
    <lineage>
        <taxon>Eukaryota</taxon>
        <taxon>Metazoa</taxon>
        <taxon>Spiralia</taxon>
        <taxon>Gnathifera</taxon>
        <taxon>Rotifera</taxon>
        <taxon>Eurotatoria</taxon>
        <taxon>Bdelloidea</taxon>
        <taxon>Philodinida</taxon>
        <taxon>Philodinidae</taxon>
        <taxon>Rotaria</taxon>
    </lineage>
</organism>
<protein>
    <submittedName>
        <fullName evidence="2">Uncharacterized protein</fullName>
    </submittedName>
</protein>
<proteinExistence type="predicted"/>
<evidence type="ECO:0000313" key="2">
    <source>
        <dbReference type="EMBL" id="CAF1614953.1"/>
    </source>
</evidence>
<evidence type="ECO:0000313" key="3">
    <source>
        <dbReference type="Proteomes" id="UP000663855"/>
    </source>
</evidence>
<gene>
    <name evidence="2" type="ORF">CJN711_LOCUS37059</name>
</gene>
<dbReference type="Proteomes" id="UP000663855">
    <property type="component" value="Unassembled WGS sequence"/>
</dbReference>
<sequence>MIGLLFLFLDMDAYPNLETFLSIYRPSCLSSIDELIVIFHYQLINKGFRVLSQNETHEMLNLDKLDNSIRMSYVKYGIEIHTIHDTVDKVYSAYMQVDGRVFLKEFCSDDYINFDNACQCFSINIPGFAERSAEVINQLDAFLQAKSTYNAQNNGNGVQYHARSYPHQPHYQQHNREQ</sequence>
<comment type="caution">
    <text evidence="2">The sequence shown here is derived from an EMBL/GenBank/DDBJ whole genome shotgun (WGS) entry which is preliminary data.</text>
</comment>
<dbReference type="EMBL" id="CAJNOV010017950">
    <property type="protein sequence ID" value="CAF1614953.1"/>
    <property type="molecule type" value="Genomic_DNA"/>
</dbReference>
<evidence type="ECO:0000256" key="1">
    <source>
        <dbReference type="SAM" id="MobiDB-lite"/>
    </source>
</evidence>
<dbReference type="AlphaFoldDB" id="A0A816BWK3"/>
<accession>A0A816BWK3</accession>
<reference evidence="2" key="1">
    <citation type="submission" date="2021-02" db="EMBL/GenBank/DDBJ databases">
        <authorList>
            <person name="Nowell W R."/>
        </authorList>
    </citation>
    <scope>NUCLEOTIDE SEQUENCE</scope>
</reference>